<sequence>MSTSSKKLFTSGEFAALCNVKKQTLFHYDEIGLLSPEVKKENGYRYYSYYQYGLFSVIEMLKQLKMPLQEIKDYLQTKSPQQLMELLTVKSLEINQQIEELQRLQTMIQTKHKQTRDALQTDYSQITIEYMQQERLLISKNIFHCRDPAFLEAISEFQSCLKEMKVDSGHPIGGMIRRKEVLEGDFDNYYYLYNRLETIPTQTITYVKAAGLYVIGYHIGRETTIDQTYAKLLNYIQKEDLKLGNWTYEEYILDEISVNGIDHYVTKIMIEVREK</sequence>
<dbReference type="PROSITE" id="PS50937">
    <property type="entry name" value="HTH_MERR_2"/>
    <property type="match status" value="1"/>
</dbReference>
<dbReference type="Gene3D" id="3.20.80.10">
    <property type="entry name" value="Regulatory factor, effector binding domain"/>
    <property type="match status" value="1"/>
</dbReference>
<gene>
    <name evidence="4" type="ORF">BME96_02570</name>
</gene>
<dbReference type="AlphaFoldDB" id="A0AAC9IVQ8"/>
<evidence type="ECO:0000313" key="4">
    <source>
        <dbReference type="EMBL" id="APC47131.1"/>
    </source>
</evidence>
<reference evidence="4 5" key="1">
    <citation type="submission" date="2016-11" db="EMBL/GenBank/DDBJ databases">
        <title>Complete genome sequencing of Virgibacillus halodenitrificans PDB-F2.</title>
        <authorList>
            <person name="Sun Z."/>
            <person name="Zhou Y."/>
            <person name="Li H."/>
        </authorList>
    </citation>
    <scope>NUCLEOTIDE SEQUENCE [LARGE SCALE GENOMIC DNA]</scope>
    <source>
        <strain evidence="4 5">PDB-F2</strain>
    </source>
</reference>
<dbReference type="InterPro" id="IPR009061">
    <property type="entry name" value="DNA-bd_dom_put_sf"/>
</dbReference>
<dbReference type="InterPro" id="IPR000551">
    <property type="entry name" value="MerR-type_HTH_dom"/>
</dbReference>
<dbReference type="KEGG" id="vhl:BME96_02570"/>
<proteinExistence type="predicted"/>
<evidence type="ECO:0000313" key="5">
    <source>
        <dbReference type="Proteomes" id="UP000182945"/>
    </source>
</evidence>
<evidence type="ECO:0000256" key="2">
    <source>
        <dbReference type="SAM" id="Coils"/>
    </source>
</evidence>
<dbReference type="GeneID" id="71513266"/>
<dbReference type="SUPFAM" id="SSF46955">
    <property type="entry name" value="Putative DNA-binding domain"/>
    <property type="match status" value="1"/>
</dbReference>
<dbReference type="PROSITE" id="PS00552">
    <property type="entry name" value="HTH_MERR_1"/>
    <property type="match status" value="1"/>
</dbReference>
<dbReference type="SMART" id="SM00422">
    <property type="entry name" value="HTH_MERR"/>
    <property type="match status" value="1"/>
</dbReference>
<evidence type="ECO:0000256" key="1">
    <source>
        <dbReference type="ARBA" id="ARBA00023125"/>
    </source>
</evidence>
<dbReference type="SUPFAM" id="SSF55136">
    <property type="entry name" value="Probable bacterial effector-binding domain"/>
    <property type="match status" value="1"/>
</dbReference>
<accession>A0AAC9IVQ8</accession>
<dbReference type="Pfam" id="PF13411">
    <property type="entry name" value="MerR_1"/>
    <property type="match status" value="1"/>
</dbReference>
<dbReference type="PANTHER" id="PTHR30204">
    <property type="entry name" value="REDOX-CYCLING DRUG-SENSING TRANSCRIPTIONAL ACTIVATOR SOXR"/>
    <property type="match status" value="1"/>
</dbReference>
<dbReference type="PANTHER" id="PTHR30204:SF85">
    <property type="entry name" value="MULTIDRUG-EFFLUX TRANSPORTER 2 REGULATOR"/>
    <property type="match status" value="1"/>
</dbReference>
<dbReference type="Proteomes" id="UP000182945">
    <property type="component" value="Chromosome"/>
</dbReference>
<protein>
    <recommendedName>
        <fullName evidence="3">HTH merR-type domain-containing protein</fullName>
    </recommendedName>
</protein>
<feature type="domain" description="HTH merR-type" evidence="3">
    <location>
        <begin position="8"/>
        <end position="77"/>
    </location>
</feature>
<name>A0AAC9IVQ8_VIRHA</name>
<dbReference type="RefSeq" id="WP_071648194.1">
    <property type="nucleotide sequence ID" value="NZ_CP017962.1"/>
</dbReference>
<evidence type="ECO:0000259" key="3">
    <source>
        <dbReference type="PROSITE" id="PS50937"/>
    </source>
</evidence>
<dbReference type="GO" id="GO:0003677">
    <property type="term" value="F:DNA binding"/>
    <property type="evidence" value="ECO:0007669"/>
    <property type="project" value="UniProtKB-KW"/>
</dbReference>
<dbReference type="InterPro" id="IPR047057">
    <property type="entry name" value="MerR_fam"/>
</dbReference>
<dbReference type="InterPro" id="IPR011256">
    <property type="entry name" value="Reg_factor_effector_dom_sf"/>
</dbReference>
<feature type="coiled-coil region" evidence="2">
    <location>
        <begin position="84"/>
        <end position="114"/>
    </location>
</feature>
<dbReference type="EMBL" id="CP017962">
    <property type="protein sequence ID" value="APC47131.1"/>
    <property type="molecule type" value="Genomic_DNA"/>
</dbReference>
<dbReference type="GO" id="GO:0003700">
    <property type="term" value="F:DNA-binding transcription factor activity"/>
    <property type="evidence" value="ECO:0007669"/>
    <property type="project" value="InterPro"/>
</dbReference>
<keyword evidence="2" id="KW-0175">Coiled coil</keyword>
<dbReference type="Gene3D" id="1.10.1660.10">
    <property type="match status" value="1"/>
</dbReference>
<keyword evidence="1" id="KW-0238">DNA-binding</keyword>
<organism evidence="4 5">
    <name type="scientific">Virgibacillus halodenitrificans</name>
    <name type="common">Bacillus halodenitrificans</name>
    <dbReference type="NCBI Taxonomy" id="1482"/>
    <lineage>
        <taxon>Bacteria</taxon>
        <taxon>Bacillati</taxon>
        <taxon>Bacillota</taxon>
        <taxon>Bacilli</taxon>
        <taxon>Bacillales</taxon>
        <taxon>Bacillaceae</taxon>
        <taxon>Virgibacillus</taxon>
    </lineage>
</organism>